<dbReference type="Proteomes" id="UP001143856">
    <property type="component" value="Unassembled WGS sequence"/>
</dbReference>
<evidence type="ECO:0000313" key="1">
    <source>
        <dbReference type="EMBL" id="KAJ2981303.1"/>
    </source>
</evidence>
<accession>A0ACC1NSI5</accession>
<gene>
    <name evidence="1" type="ORF">NUW58_g6721</name>
</gene>
<comment type="caution">
    <text evidence="1">The sequence shown here is derived from an EMBL/GenBank/DDBJ whole genome shotgun (WGS) entry which is preliminary data.</text>
</comment>
<evidence type="ECO:0000313" key="2">
    <source>
        <dbReference type="Proteomes" id="UP001143856"/>
    </source>
</evidence>
<sequence length="875" mass="94844">MKTLRKWQYQMKKAEFPETVAPFSVHHAWFEFDTGFGMEGTDSEAWTEYFLEGTSNNSKKFMLWLTRKSGWPTFKLLLTGMSTCHDSQGSEIDLGFQRAGTDKFHYDGTVAIVAGKEDAFVTTSRSVMGSWMYASRHYLNERTLRQICMPGTHNSGMHKVTERFGPLPPPNSAVVCQTGSVWDQLRHGIRCFDIRPVVSKDKGYYTGHFSPPWGATGQSIRDVVNNVNDFTYNNAELVILSMSHDMILDKQFTSFGRAEWDGLFRELDRLTHRFYTDPRRDLSKLKLKEFTGNAKAAVIVTFDFDRGKYLGDREGQGYFYRDSLPVYDSYANKMVPKEVVQDQIKKLHEQRTNPDDQMFVLGWAVTQQDWTEILKDLVEIGHSGMNPRLGGDLYDQCSSKVYPNILSMDGNPEELSDHMRYQLCDYIPGASSVPAQNYYAVGSQPGSPYAAHSSHTPYAAHSSHVPYAAYSSSAVYAAQSSAPYVAHSAPAQNYYVVATPSGSSSAHHPSTSSIPKQSQYAVGSSYVHHPSSSYAATSVPAQNEYGVGSSSPHHPSASYAATSVPAQNEYGVGSSSHHSPAPYAATSIPAQNQYAVGSSPVHHAPASSIATTIPKQSQYAIGEGPAPYSEASYAGPSVSHPHHDPPAYASAPAPYATSYTTAPSYVTETSRVTSAVYAPAAPSAVNEYALDKETTETTNPAVANSQCGQQCIIRGLRHGREERTSCPGEPADHNAVAHDGSIVGSKAKANGKPSMDNPPVTFGAGTVSFEACMESCKSKFQHADIAFDVSTGKSDCKAACAAYSAEGAGVNLKRADKPKPKSPLNPPEPVFAAGAGTTAYQACLKQCHYEFQSADIALPVSQGKGGCAQALAPAP</sequence>
<name>A0ACC1NSI5_9PEZI</name>
<protein>
    <submittedName>
        <fullName evidence="1">Uncharacterized protein</fullName>
    </submittedName>
</protein>
<keyword evidence="2" id="KW-1185">Reference proteome</keyword>
<reference evidence="1" key="1">
    <citation type="submission" date="2022-10" db="EMBL/GenBank/DDBJ databases">
        <title>Genome Sequence of Xylaria curta.</title>
        <authorList>
            <person name="Buettner E."/>
        </authorList>
    </citation>
    <scope>NUCLEOTIDE SEQUENCE</scope>
    <source>
        <strain evidence="1">Babe10</strain>
    </source>
</reference>
<organism evidence="1 2">
    <name type="scientific">Xylaria curta</name>
    <dbReference type="NCBI Taxonomy" id="42375"/>
    <lineage>
        <taxon>Eukaryota</taxon>
        <taxon>Fungi</taxon>
        <taxon>Dikarya</taxon>
        <taxon>Ascomycota</taxon>
        <taxon>Pezizomycotina</taxon>
        <taxon>Sordariomycetes</taxon>
        <taxon>Xylariomycetidae</taxon>
        <taxon>Xylariales</taxon>
        <taxon>Xylariaceae</taxon>
        <taxon>Xylaria</taxon>
    </lineage>
</organism>
<dbReference type="EMBL" id="JAPDGR010001578">
    <property type="protein sequence ID" value="KAJ2981303.1"/>
    <property type="molecule type" value="Genomic_DNA"/>
</dbReference>
<proteinExistence type="predicted"/>